<dbReference type="RefSeq" id="WP_236332391.1">
    <property type="nucleotide sequence ID" value="NZ_JAKIJS010000001.1"/>
</dbReference>
<evidence type="ECO:0000313" key="3">
    <source>
        <dbReference type="EMBL" id="MCF6137094.1"/>
    </source>
</evidence>
<evidence type="ECO:0000313" key="4">
    <source>
        <dbReference type="Proteomes" id="UP001649381"/>
    </source>
</evidence>
<evidence type="ECO:0000259" key="2">
    <source>
        <dbReference type="Pfam" id="PF02481"/>
    </source>
</evidence>
<dbReference type="InterPro" id="IPR003488">
    <property type="entry name" value="DprA"/>
</dbReference>
<dbReference type="EMBL" id="JAKIJS010000001">
    <property type="protein sequence ID" value="MCF6137094.1"/>
    <property type="molecule type" value="Genomic_DNA"/>
</dbReference>
<keyword evidence="4" id="KW-1185">Reference proteome</keyword>
<dbReference type="InterPro" id="IPR010994">
    <property type="entry name" value="RuvA_2-like"/>
</dbReference>
<evidence type="ECO:0000256" key="1">
    <source>
        <dbReference type="ARBA" id="ARBA00006525"/>
    </source>
</evidence>
<dbReference type="Pfam" id="PF02481">
    <property type="entry name" value="DNA_processg_A"/>
    <property type="match status" value="1"/>
</dbReference>
<reference evidence="3 4" key="1">
    <citation type="submission" date="2022-01" db="EMBL/GenBank/DDBJ databases">
        <title>Alkalihalobacillus sp. EGI L200015, a novel bacterium isolated from a salt lake sediment.</title>
        <authorList>
            <person name="Gao L."/>
            <person name="Fang B.-Z."/>
            <person name="Li W.-J."/>
        </authorList>
    </citation>
    <scope>NUCLEOTIDE SEQUENCE [LARGE SCALE GENOMIC DNA]</scope>
    <source>
        <strain evidence="3 4">KCTC 12718</strain>
    </source>
</reference>
<dbReference type="SUPFAM" id="SSF102405">
    <property type="entry name" value="MCP/YpsA-like"/>
    <property type="match status" value="1"/>
</dbReference>
<name>A0ABS9GWL0_9BACL</name>
<organism evidence="3 4">
    <name type="scientific">Pseudalkalibacillus berkeleyi</name>
    <dbReference type="NCBI Taxonomy" id="1069813"/>
    <lineage>
        <taxon>Bacteria</taxon>
        <taxon>Bacillati</taxon>
        <taxon>Bacillota</taxon>
        <taxon>Bacilli</taxon>
        <taxon>Bacillales</taxon>
        <taxon>Fictibacillaceae</taxon>
        <taxon>Pseudalkalibacillus</taxon>
    </lineage>
</organism>
<gene>
    <name evidence="3" type="primary">dprA</name>
    <name evidence="3" type="ORF">L2716_05070</name>
</gene>
<dbReference type="Gene3D" id="3.40.50.450">
    <property type="match status" value="1"/>
</dbReference>
<dbReference type="PANTHER" id="PTHR43022">
    <property type="entry name" value="PROTEIN SMF"/>
    <property type="match status" value="1"/>
</dbReference>
<protein>
    <submittedName>
        <fullName evidence="3">DNA-processing protein DprA</fullName>
    </submittedName>
</protein>
<dbReference type="NCBIfam" id="TIGR00732">
    <property type="entry name" value="dprA"/>
    <property type="match status" value="1"/>
</dbReference>
<proteinExistence type="inferred from homology"/>
<sequence>MLENREVRFMYLSNHKGIGKKLLYQLLDEDPSLEMIFKLSPMQLMKKIHINSSVAEKILNGRNQEKFLKQLESYEEEGIQVISILNNVYPSLLKEIYDPPMVFYAKGDVQLLNHQSLLSVVGTRYPSKNGQESLKKIINPLINNGWTIVSGLAYGIDILSHQQAVLLSGKTIAVLGSGFHHIYPKEHIEIANALASHHLIISEYPPDWKPAKWQFPARNRIISGLSRGTLIIEARERSGSLITGDQALNQGREVFAVPGSIIEPRSAGTNRLIQQGAKLTTCAQDILDELDQVTTYV</sequence>
<comment type="caution">
    <text evidence="3">The sequence shown here is derived from an EMBL/GenBank/DDBJ whole genome shotgun (WGS) entry which is preliminary data.</text>
</comment>
<dbReference type="InterPro" id="IPR057666">
    <property type="entry name" value="DrpA_SLOG"/>
</dbReference>
<dbReference type="SUPFAM" id="SSF47781">
    <property type="entry name" value="RuvA domain 2-like"/>
    <property type="match status" value="1"/>
</dbReference>
<accession>A0ABS9GWL0</accession>
<dbReference type="PANTHER" id="PTHR43022:SF1">
    <property type="entry name" value="PROTEIN SMF"/>
    <property type="match status" value="1"/>
</dbReference>
<comment type="similarity">
    <text evidence="1">Belongs to the DprA/Smf family.</text>
</comment>
<feature type="domain" description="Smf/DprA SLOG" evidence="2">
    <location>
        <begin position="81"/>
        <end position="290"/>
    </location>
</feature>
<dbReference type="Proteomes" id="UP001649381">
    <property type="component" value="Unassembled WGS sequence"/>
</dbReference>